<organism evidence="2 3">
    <name type="scientific">Chryseobacterium wanjuense</name>
    <dbReference type="NCBI Taxonomy" id="356305"/>
    <lineage>
        <taxon>Bacteria</taxon>
        <taxon>Pseudomonadati</taxon>
        <taxon>Bacteroidota</taxon>
        <taxon>Flavobacteriia</taxon>
        <taxon>Flavobacteriales</taxon>
        <taxon>Weeksellaceae</taxon>
        <taxon>Chryseobacterium group</taxon>
        <taxon>Chryseobacterium</taxon>
    </lineage>
</organism>
<proteinExistence type="predicted"/>
<name>A0A1I0S030_9FLAO</name>
<feature type="signal peptide" evidence="1">
    <location>
        <begin position="1"/>
        <end position="18"/>
    </location>
</feature>
<evidence type="ECO:0000256" key="1">
    <source>
        <dbReference type="SAM" id="SignalP"/>
    </source>
</evidence>
<keyword evidence="1" id="KW-0732">Signal</keyword>
<sequence>MKKSLLLGALLVAGIVSAFPFRTSCGKVVQVSQTIADNMSLDQLSNFLADVNGENCPNAGAVVIHIYYH</sequence>
<dbReference type="Proteomes" id="UP000199469">
    <property type="component" value="Unassembled WGS sequence"/>
</dbReference>
<gene>
    <name evidence="2" type="ORF">SAMN05421841_3533</name>
</gene>
<feature type="chain" id="PRO_5011784120" evidence="1">
    <location>
        <begin position="19"/>
        <end position="69"/>
    </location>
</feature>
<keyword evidence="3" id="KW-1185">Reference proteome</keyword>
<dbReference type="OrthoDB" id="1273487at2"/>
<dbReference type="STRING" id="356305.SAMN05421841_3533"/>
<dbReference type="RefSeq" id="WP_089794948.1">
    <property type="nucleotide sequence ID" value="NZ_FOIU01000003.1"/>
</dbReference>
<evidence type="ECO:0000313" key="2">
    <source>
        <dbReference type="EMBL" id="SEW47469.1"/>
    </source>
</evidence>
<dbReference type="AlphaFoldDB" id="A0A1I0S030"/>
<evidence type="ECO:0000313" key="3">
    <source>
        <dbReference type="Proteomes" id="UP000199469"/>
    </source>
</evidence>
<protein>
    <submittedName>
        <fullName evidence="2">Uncharacterized protein</fullName>
    </submittedName>
</protein>
<dbReference type="EMBL" id="FOIU01000003">
    <property type="protein sequence ID" value="SEW47469.1"/>
    <property type="molecule type" value="Genomic_DNA"/>
</dbReference>
<reference evidence="3" key="1">
    <citation type="submission" date="2016-10" db="EMBL/GenBank/DDBJ databases">
        <authorList>
            <person name="Varghese N."/>
            <person name="Submissions S."/>
        </authorList>
    </citation>
    <scope>NUCLEOTIDE SEQUENCE [LARGE SCALE GENOMIC DNA]</scope>
    <source>
        <strain evidence="3">DSM 17724</strain>
    </source>
</reference>
<accession>A0A1I0S030</accession>